<dbReference type="Pfam" id="PF13377">
    <property type="entry name" value="Peripla_BP_3"/>
    <property type="match status" value="1"/>
</dbReference>
<dbReference type="CDD" id="cd06267">
    <property type="entry name" value="PBP1_LacI_sugar_binding-like"/>
    <property type="match status" value="1"/>
</dbReference>
<organism evidence="5 6">
    <name type="scientific">Streptomyces synnematoformans</name>
    <dbReference type="NCBI Taxonomy" id="415721"/>
    <lineage>
        <taxon>Bacteria</taxon>
        <taxon>Bacillati</taxon>
        <taxon>Actinomycetota</taxon>
        <taxon>Actinomycetes</taxon>
        <taxon>Kitasatosporales</taxon>
        <taxon>Streptomycetaceae</taxon>
        <taxon>Streptomyces</taxon>
    </lineage>
</organism>
<dbReference type="PROSITE" id="PS50932">
    <property type="entry name" value="HTH_LACI_2"/>
    <property type="match status" value="1"/>
</dbReference>
<reference evidence="6" key="1">
    <citation type="journal article" date="2019" name="Int. J. Syst. Evol. Microbiol.">
        <title>The Global Catalogue of Microorganisms (GCM) 10K type strain sequencing project: providing services to taxonomists for standard genome sequencing and annotation.</title>
        <authorList>
            <consortium name="The Broad Institute Genomics Platform"/>
            <consortium name="The Broad Institute Genome Sequencing Center for Infectious Disease"/>
            <person name="Wu L."/>
            <person name="Ma J."/>
        </authorList>
    </citation>
    <scope>NUCLEOTIDE SEQUENCE [LARGE SCALE GENOMIC DNA]</scope>
    <source>
        <strain evidence="6">JCM 15481</strain>
    </source>
</reference>
<dbReference type="EMBL" id="BAAAPF010000005">
    <property type="protein sequence ID" value="GAA2109149.1"/>
    <property type="molecule type" value="Genomic_DNA"/>
</dbReference>
<name>A0ABP5IYZ0_9ACTN</name>
<dbReference type="PANTHER" id="PTHR30146">
    <property type="entry name" value="LACI-RELATED TRANSCRIPTIONAL REPRESSOR"/>
    <property type="match status" value="1"/>
</dbReference>
<evidence type="ECO:0000256" key="1">
    <source>
        <dbReference type="ARBA" id="ARBA00023015"/>
    </source>
</evidence>
<protein>
    <submittedName>
        <fullName evidence="5">LacI family DNA-binding transcriptional regulator</fullName>
    </submittedName>
</protein>
<dbReference type="Gene3D" id="1.10.260.40">
    <property type="entry name" value="lambda repressor-like DNA-binding domains"/>
    <property type="match status" value="1"/>
</dbReference>
<comment type="caution">
    <text evidence="5">The sequence shown here is derived from an EMBL/GenBank/DDBJ whole genome shotgun (WGS) entry which is preliminary data.</text>
</comment>
<gene>
    <name evidence="5" type="ORF">GCM10009802_05370</name>
</gene>
<keyword evidence="2 5" id="KW-0238">DNA-binding</keyword>
<dbReference type="Proteomes" id="UP001500443">
    <property type="component" value="Unassembled WGS sequence"/>
</dbReference>
<sequence>MYQNPPGPRRAGPTGGRRVTLHDVAREAGVSYATASRAIHPGSRKVNEGARDRVLAAAGKLNYTPNFPARAVAHGSTMAVALVVSDVADPYFSSLAAGARRAADDAGLSLTMAVSGGDPEREVELVRKLRGQRPRAIVVAGSRLTDCPHRDALAEELRLFEGAGGRAVLISQPDLPFPTISLANGESGQRLTTALAGRGYRRLAVIRGPDKLRTSRDRADGLVRGAAADGIVLAKRDVIEAPFTRDGGYQAALSLVERGLGGIDAVVAVSDVMAVGAMSALRDSGLAPGRDLGVAGFDDIPMAVDVMPMLTTVAAPLVEMGARAVRLALGDRAGSQTETVATEVVIRDSTPRRP</sequence>
<dbReference type="Gene3D" id="3.40.50.2300">
    <property type="match status" value="2"/>
</dbReference>
<feature type="domain" description="HTH lacI-type" evidence="4">
    <location>
        <begin position="19"/>
        <end position="74"/>
    </location>
</feature>
<dbReference type="PANTHER" id="PTHR30146:SF153">
    <property type="entry name" value="LACTOSE OPERON REPRESSOR"/>
    <property type="match status" value="1"/>
</dbReference>
<keyword evidence="1" id="KW-0805">Transcription regulation</keyword>
<keyword evidence="6" id="KW-1185">Reference proteome</keyword>
<dbReference type="SUPFAM" id="SSF53822">
    <property type="entry name" value="Periplasmic binding protein-like I"/>
    <property type="match status" value="1"/>
</dbReference>
<dbReference type="InterPro" id="IPR028082">
    <property type="entry name" value="Peripla_BP_I"/>
</dbReference>
<dbReference type="InterPro" id="IPR000843">
    <property type="entry name" value="HTH_LacI"/>
</dbReference>
<evidence type="ECO:0000256" key="2">
    <source>
        <dbReference type="ARBA" id="ARBA00023125"/>
    </source>
</evidence>
<dbReference type="SMART" id="SM00354">
    <property type="entry name" value="HTH_LACI"/>
    <property type="match status" value="1"/>
</dbReference>
<dbReference type="PROSITE" id="PS00356">
    <property type="entry name" value="HTH_LACI_1"/>
    <property type="match status" value="1"/>
</dbReference>
<evidence type="ECO:0000313" key="6">
    <source>
        <dbReference type="Proteomes" id="UP001500443"/>
    </source>
</evidence>
<dbReference type="InterPro" id="IPR046335">
    <property type="entry name" value="LacI/GalR-like_sensor"/>
</dbReference>
<evidence type="ECO:0000313" key="5">
    <source>
        <dbReference type="EMBL" id="GAA2109149.1"/>
    </source>
</evidence>
<keyword evidence="3" id="KW-0804">Transcription</keyword>
<dbReference type="GO" id="GO:0003677">
    <property type="term" value="F:DNA binding"/>
    <property type="evidence" value="ECO:0007669"/>
    <property type="project" value="UniProtKB-KW"/>
</dbReference>
<dbReference type="CDD" id="cd01392">
    <property type="entry name" value="HTH_LacI"/>
    <property type="match status" value="1"/>
</dbReference>
<dbReference type="SUPFAM" id="SSF47413">
    <property type="entry name" value="lambda repressor-like DNA-binding domains"/>
    <property type="match status" value="1"/>
</dbReference>
<proteinExistence type="predicted"/>
<dbReference type="InterPro" id="IPR010982">
    <property type="entry name" value="Lambda_DNA-bd_dom_sf"/>
</dbReference>
<evidence type="ECO:0000256" key="3">
    <source>
        <dbReference type="ARBA" id="ARBA00023163"/>
    </source>
</evidence>
<accession>A0ABP5IYZ0</accession>
<dbReference type="Pfam" id="PF00356">
    <property type="entry name" value="LacI"/>
    <property type="match status" value="1"/>
</dbReference>
<evidence type="ECO:0000259" key="4">
    <source>
        <dbReference type="PROSITE" id="PS50932"/>
    </source>
</evidence>